<dbReference type="RefSeq" id="WP_126399573.1">
    <property type="nucleotide sequence ID" value="NZ_AP018907.1"/>
</dbReference>
<dbReference type="AlphaFoldDB" id="A0A348G0S2"/>
<dbReference type="OrthoDB" id="8366079at2"/>
<accession>A0A348G0S2</accession>
<feature type="signal peptide" evidence="2">
    <location>
        <begin position="1"/>
        <end position="27"/>
    </location>
</feature>
<dbReference type="KEGG" id="blag:BLTE_18400"/>
<protein>
    <recommendedName>
        <fullName evidence="5">General secretion pathway protein N</fullName>
    </recommendedName>
</protein>
<feature type="chain" id="PRO_5016914895" description="General secretion pathway protein N" evidence="2">
    <location>
        <begin position="28"/>
        <end position="225"/>
    </location>
</feature>
<organism evidence="3 4">
    <name type="scientific">Blastochloris tepida</name>
    <dbReference type="NCBI Taxonomy" id="2233851"/>
    <lineage>
        <taxon>Bacteria</taxon>
        <taxon>Pseudomonadati</taxon>
        <taxon>Pseudomonadota</taxon>
        <taxon>Alphaproteobacteria</taxon>
        <taxon>Hyphomicrobiales</taxon>
        <taxon>Blastochloridaceae</taxon>
        <taxon>Blastochloris</taxon>
    </lineage>
</organism>
<evidence type="ECO:0000256" key="2">
    <source>
        <dbReference type="SAM" id="SignalP"/>
    </source>
</evidence>
<name>A0A348G0S2_9HYPH</name>
<dbReference type="Proteomes" id="UP000266934">
    <property type="component" value="Chromosome"/>
</dbReference>
<evidence type="ECO:0000256" key="1">
    <source>
        <dbReference type="SAM" id="MobiDB-lite"/>
    </source>
</evidence>
<evidence type="ECO:0008006" key="5">
    <source>
        <dbReference type="Google" id="ProtNLM"/>
    </source>
</evidence>
<dbReference type="PROSITE" id="PS51318">
    <property type="entry name" value="TAT"/>
    <property type="match status" value="1"/>
</dbReference>
<feature type="compositionally biased region" description="Pro residues" evidence="1">
    <location>
        <begin position="54"/>
        <end position="67"/>
    </location>
</feature>
<dbReference type="InterPro" id="IPR006311">
    <property type="entry name" value="TAT_signal"/>
</dbReference>
<evidence type="ECO:0000313" key="3">
    <source>
        <dbReference type="EMBL" id="BBF93155.1"/>
    </source>
</evidence>
<dbReference type="EMBL" id="AP018907">
    <property type="protein sequence ID" value="BBF93155.1"/>
    <property type="molecule type" value="Genomic_DNA"/>
</dbReference>
<proteinExistence type="predicted"/>
<gene>
    <name evidence="3" type="ORF">BLTE_18400</name>
</gene>
<feature type="region of interest" description="Disordered" evidence="1">
    <location>
        <begin position="33"/>
        <end position="136"/>
    </location>
</feature>
<feature type="region of interest" description="Disordered" evidence="1">
    <location>
        <begin position="197"/>
        <end position="225"/>
    </location>
</feature>
<reference evidence="3 4" key="1">
    <citation type="submission" date="2018-08" db="EMBL/GenBank/DDBJ databases">
        <title>Complete genome sequencing of Blastochloris tepida GI.</title>
        <authorList>
            <person name="Tsukatani Y."/>
            <person name="Mori H."/>
        </authorList>
    </citation>
    <scope>NUCLEOTIDE SEQUENCE [LARGE SCALE GENOMIC DNA]</scope>
    <source>
        <strain evidence="3 4">GI</strain>
    </source>
</reference>
<feature type="compositionally biased region" description="Pro residues" evidence="1">
    <location>
        <begin position="97"/>
        <end position="122"/>
    </location>
</feature>
<keyword evidence="2" id="KW-0732">Signal</keyword>
<evidence type="ECO:0000313" key="4">
    <source>
        <dbReference type="Proteomes" id="UP000266934"/>
    </source>
</evidence>
<feature type="compositionally biased region" description="Pro residues" evidence="1">
    <location>
        <begin position="207"/>
        <end position="225"/>
    </location>
</feature>
<sequence length="225" mass="23289">MTRHRRTPRRIILIAGLVAALGAEALAATAPFAAAPRDPPNAPPRETQLEAPRPAAPVMPAAPAPAERPPEGNPLWAVPLSRLSATRERPLFAPTRRAPPPAVAAAPPPAAPPPPPPAPPKPAEPDRPQLSLVGTVSGEDEGIAVVVDAATKAVLRLKTGETHKGWTLRAVLRREARFEKGREAAVLSLPAPTAKAEGAAPAVNPFVSPPPGNPFGAPPPAPPRR</sequence>
<keyword evidence="4" id="KW-1185">Reference proteome</keyword>